<dbReference type="InterPro" id="IPR021961">
    <property type="entry name" value="McrB_DNA-bd"/>
</dbReference>
<evidence type="ECO:0000313" key="4">
    <source>
        <dbReference type="Proteomes" id="UP000271256"/>
    </source>
</evidence>
<dbReference type="GO" id="GO:0016887">
    <property type="term" value="F:ATP hydrolysis activity"/>
    <property type="evidence" value="ECO:0007669"/>
    <property type="project" value="InterPro"/>
</dbReference>
<proteinExistence type="predicted"/>
<dbReference type="InterPro" id="IPR052934">
    <property type="entry name" value="Methyl-DNA_Rec/Restrict_Enz"/>
</dbReference>
<evidence type="ECO:0000259" key="2">
    <source>
        <dbReference type="Pfam" id="PF12102"/>
    </source>
</evidence>
<dbReference type="Proteomes" id="UP000271256">
    <property type="component" value="Unassembled WGS sequence"/>
</dbReference>
<dbReference type="GO" id="GO:0005524">
    <property type="term" value="F:ATP binding"/>
    <property type="evidence" value="ECO:0007669"/>
    <property type="project" value="InterPro"/>
</dbReference>
<dbReference type="InterPro" id="IPR011704">
    <property type="entry name" value="ATPase_dyneun-rel_AAA"/>
</dbReference>
<gene>
    <name evidence="3" type="ORF">D7024_03370</name>
</gene>
<dbReference type="Gene3D" id="3.40.50.300">
    <property type="entry name" value="P-loop containing nucleotide triphosphate hydrolases"/>
    <property type="match status" value="1"/>
</dbReference>
<evidence type="ECO:0000313" key="3">
    <source>
        <dbReference type="EMBL" id="RKO66080.1"/>
    </source>
</evidence>
<organism evidence="3 4">
    <name type="scientific">Desulfofundulus salinus</name>
    <dbReference type="NCBI Taxonomy" id="2419843"/>
    <lineage>
        <taxon>Bacteria</taxon>
        <taxon>Bacillati</taxon>
        <taxon>Bacillota</taxon>
        <taxon>Clostridia</taxon>
        <taxon>Eubacteriales</taxon>
        <taxon>Peptococcaceae</taxon>
        <taxon>Desulfofundulus</taxon>
    </lineage>
</organism>
<dbReference type="InterPro" id="IPR027417">
    <property type="entry name" value="P-loop_NTPase"/>
</dbReference>
<dbReference type="Gene3D" id="3.30.920.90">
    <property type="match status" value="1"/>
</dbReference>
<keyword evidence="4" id="KW-1185">Reference proteome</keyword>
<dbReference type="PANTHER" id="PTHR37291">
    <property type="entry name" value="5-METHYLCYTOSINE-SPECIFIC RESTRICTION ENZYME B"/>
    <property type="match status" value="1"/>
</dbReference>
<dbReference type="PANTHER" id="PTHR37291:SF1">
    <property type="entry name" value="TYPE IV METHYL-DIRECTED RESTRICTION ENZYME ECOKMCRB SUBUNIT"/>
    <property type="match status" value="1"/>
</dbReference>
<dbReference type="Pfam" id="PF07728">
    <property type="entry name" value="AAA_5"/>
    <property type="match status" value="1"/>
</dbReference>
<dbReference type="Pfam" id="PF12102">
    <property type="entry name" value="MrcB_N"/>
    <property type="match status" value="1"/>
</dbReference>
<protein>
    <submittedName>
        <fullName evidence="3">DUF3578 domain-containing protein</fullName>
    </submittedName>
</protein>
<accession>A0A494WZK7</accession>
<dbReference type="SUPFAM" id="SSF52540">
    <property type="entry name" value="P-loop containing nucleoside triphosphate hydrolases"/>
    <property type="match status" value="1"/>
</dbReference>
<feature type="domain" description="ATPase dynein-related AAA" evidence="1">
    <location>
        <begin position="243"/>
        <end position="402"/>
    </location>
</feature>
<comment type="caution">
    <text evidence="3">The sequence shown here is derived from an EMBL/GenBank/DDBJ whole genome shotgun (WGS) entry which is preliminary data.</text>
</comment>
<dbReference type="AlphaFoldDB" id="A0A494WZK7"/>
<sequence length="587" mass="67286">MRALLEEFMNNYAYARDHDPIKGHPLSNVMKRMVEKVQAISCVATYDGIIVEGSIGKGNWAKIPWLALLDSRITDTTQKGVYVVYLFSEDMSRLYLTLNQGVTEISQKLGTIEARRSLRDKAQEIGARPDVQALDGFRVGNDIDLATMSHLGLLYVEGTIAYKEYHARDLPDDNVLERDLCSLLSVYKNYADETAVIDRKSRPPVNYRDTVHSIYEYIKAKGFVFEEDLLFNFFLSLKTKPFVILAGISGTGKTKLIELFAEAVGATSDNGRFELIPVRPDWNDSSDLLGYRNLEGKFQPGILTRVIQRALSDINNPYFVCLDEMNLARVEYYFSDFLSLLETRRWYKGELRTNKIFRETDFVFQEDREEFAGLYIPENLYIVGSVNMDETTHPFSKKVLDRANTIEFFEVALDNYGSYQETIHFEGQAFLPQKVSSSVLRSEYCVLSDCLPERKAIVDEVVNILTKVNDILQPANLHVGYRVRDEISFYMIYNQEFGLMDKDKAFDWQLLQKILPRLQGSSRKIYQALIGLFELCTNVPLESSEGAAEEAENVLENVAVVRWPRSARKIAYMLGRYEEDGFTSFWA</sequence>
<feature type="domain" description="Type IV methyl-directed restriction enzyme EcoKMcrB subunit DNA-binding" evidence="2">
    <location>
        <begin position="9"/>
        <end position="191"/>
    </location>
</feature>
<reference evidence="3 4" key="1">
    <citation type="submission" date="2018-10" db="EMBL/GenBank/DDBJ databases">
        <authorList>
            <person name="Grouzdev D.S."/>
            <person name="Krutkina M.S."/>
            <person name="Tourova T.P."/>
            <person name="Nazina T.N."/>
        </authorList>
    </citation>
    <scope>NUCLEOTIDE SEQUENCE [LARGE SCALE GENOMIC DNA]</scope>
    <source>
        <strain evidence="3 4">435</strain>
    </source>
</reference>
<evidence type="ECO:0000259" key="1">
    <source>
        <dbReference type="Pfam" id="PF07728"/>
    </source>
</evidence>
<name>A0A494WZK7_9FIRM</name>
<dbReference type="EMBL" id="RBWE01000001">
    <property type="protein sequence ID" value="RKO66080.1"/>
    <property type="molecule type" value="Genomic_DNA"/>
</dbReference>
<dbReference type="RefSeq" id="WP_121450525.1">
    <property type="nucleotide sequence ID" value="NZ_RBWE01000001.1"/>
</dbReference>